<dbReference type="InterPro" id="IPR035068">
    <property type="entry name" value="TldD/PmbA_N"/>
</dbReference>
<dbReference type="GO" id="GO:0005829">
    <property type="term" value="C:cytosol"/>
    <property type="evidence" value="ECO:0007669"/>
    <property type="project" value="TreeGrafter"/>
</dbReference>
<dbReference type="InterPro" id="IPR047657">
    <property type="entry name" value="PmbA"/>
</dbReference>
<feature type="domain" description="Metalloprotease TldD/E central" evidence="4">
    <location>
        <begin position="124"/>
        <end position="224"/>
    </location>
</feature>
<evidence type="ECO:0000259" key="3">
    <source>
        <dbReference type="Pfam" id="PF19289"/>
    </source>
</evidence>
<dbReference type="InterPro" id="IPR036059">
    <property type="entry name" value="TldD/PmbA_sf"/>
</dbReference>
<dbReference type="RefSeq" id="WP_157177650.1">
    <property type="nucleotide sequence ID" value="NZ_BMJP01000001.1"/>
</dbReference>
<comment type="similarity">
    <text evidence="1">Belongs to the peptidase U62 family.</text>
</comment>
<evidence type="ECO:0000259" key="4">
    <source>
        <dbReference type="Pfam" id="PF19290"/>
    </source>
</evidence>
<dbReference type="Gene3D" id="3.30.2290.10">
    <property type="entry name" value="PmbA/TldD superfamily"/>
    <property type="match status" value="1"/>
</dbReference>
<evidence type="ECO:0000256" key="1">
    <source>
        <dbReference type="ARBA" id="ARBA00005836"/>
    </source>
</evidence>
<evidence type="ECO:0000313" key="5">
    <source>
        <dbReference type="EMBL" id="MBB5728470.1"/>
    </source>
</evidence>
<dbReference type="Proteomes" id="UP000546701">
    <property type="component" value="Unassembled WGS sequence"/>
</dbReference>
<dbReference type="PANTHER" id="PTHR43421:SF1">
    <property type="entry name" value="METALLOPROTEASE PMBA"/>
    <property type="match status" value="1"/>
</dbReference>
<reference evidence="5 6" key="1">
    <citation type="submission" date="2020-08" db="EMBL/GenBank/DDBJ databases">
        <title>Genomic Encyclopedia of Type Strains, Phase IV (KMG-IV): sequencing the most valuable type-strain genomes for metagenomic binning, comparative biology and taxonomic classification.</title>
        <authorList>
            <person name="Goeker M."/>
        </authorList>
    </citation>
    <scope>NUCLEOTIDE SEQUENCE [LARGE SCALE GENOMIC DNA]</scope>
    <source>
        <strain evidence="5 6">DSM 103336</strain>
    </source>
</reference>
<dbReference type="Pfam" id="PF01523">
    <property type="entry name" value="PmbA_TldD_1st"/>
    <property type="match status" value="1"/>
</dbReference>
<dbReference type="InterPro" id="IPR045570">
    <property type="entry name" value="Metalloprtase-TldD/E_cen_dom"/>
</dbReference>
<dbReference type="Pfam" id="PF19289">
    <property type="entry name" value="PmbA_TldD_3rd"/>
    <property type="match status" value="1"/>
</dbReference>
<dbReference type="Pfam" id="PF19290">
    <property type="entry name" value="PmbA_TldD_2nd"/>
    <property type="match status" value="1"/>
</dbReference>
<sequence length="448" mass="45514">MLTSSSAAARAADLVADAVAAGADSADVLYVRDASTQVSVRLGKLDDVQRSDGEEIGLRLFVGRRSASVSSSDLSADAMRALVERAVAMAREAPEDPNAGLAPAELLATGTVPDVDIDDGGGAGPAELKARALEAEEIARALPGVTNSEGAGASASRATIALATSTGFAREYTTTAYGCSASVIAGAGGAMQRDYASHSARHLADLEAADTIGRRAGERATARLNPVQLPSGRMPVVFDPRVSAGLLGPLIGAITGSAIARRTSFLLDAMGTQLFAPGISVIDDPHRVRGLRSRPFDGEGLPTARSEIVADGRLTGWIADSASARQLGIQPTGHASRGIGGSPGAGTTNLHLAAGTLSVEELIADIALGVWVIELIGSGVNGLTGDYSRGAAGFAIRDGKLAEPVAEITIAGNLKTMYRELVPASDLVFRGGSNAPTVRIEGMTVAGA</sequence>
<dbReference type="EMBL" id="JACIJR010000002">
    <property type="protein sequence ID" value="MBB5728470.1"/>
    <property type="molecule type" value="Genomic_DNA"/>
</dbReference>
<feature type="domain" description="Metalloprotease TldD/E N-terminal" evidence="2">
    <location>
        <begin position="26"/>
        <end position="90"/>
    </location>
</feature>
<organism evidence="5 6">
    <name type="scientific">Sphingomonas prati</name>
    <dbReference type="NCBI Taxonomy" id="1843237"/>
    <lineage>
        <taxon>Bacteria</taxon>
        <taxon>Pseudomonadati</taxon>
        <taxon>Pseudomonadota</taxon>
        <taxon>Alphaproteobacteria</taxon>
        <taxon>Sphingomonadales</taxon>
        <taxon>Sphingomonadaceae</taxon>
        <taxon>Sphingomonas</taxon>
    </lineage>
</organism>
<dbReference type="GO" id="GO:0006508">
    <property type="term" value="P:proteolysis"/>
    <property type="evidence" value="ECO:0007669"/>
    <property type="project" value="InterPro"/>
</dbReference>
<feature type="domain" description="Metalloprotease TldD/E C-terminal" evidence="3">
    <location>
        <begin position="231"/>
        <end position="447"/>
    </location>
</feature>
<gene>
    <name evidence="5" type="ORF">FHS99_000940</name>
</gene>
<dbReference type="AlphaFoldDB" id="A0A7W9BR33"/>
<accession>A0A7W9BR33</accession>
<dbReference type="InterPro" id="IPR045569">
    <property type="entry name" value="Metalloprtase-TldD/E_C"/>
</dbReference>
<evidence type="ECO:0000313" key="6">
    <source>
        <dbReference type="Proteomes" id="UP000546701"/>
    </source>
</evidence>
<evidence type="ECO:0000259" key="2">
    <source>
        <dbReference type="Pfam" id="PF01523"/>
    </source>
</evidence>
<dbReference type="OrthoDB" id="9803618at2"/>
<comment type="caution">
    <text evidence="5">The sequence shown here is derived from an EMBL/GenBank/DDBJ whole genome shotgun (WGS) entry which is preliminary data.</text>
</comment>
<dbReference type="GO" id="GO:0008237">
    <property type="term" value="F:metallopeptidase activity"/>
    <property type="evidence" value="ECO:0007669"/>
    <property type="project" value="InterPro"/>
</dbReference>
<dbReference type="PANTHER" id="PTHR43421">
    <property type="entry name" value="METALLOPROTEASE PMBA"/>
    <property type="match status" value="1"/>
</dbReference>
<proteinExistence type="inferred from homology"/>
<dbReference type="InterPro" id="IPR002510">
    <property type="entry name" value="Metalloprtase-TldD/E_N"/>
</dbReference>
<dbReference type="SUPFAM" id="SSF111283">
    <property type="entry name" value="Putative modulator of DNA gyrase, PmbA/TldD"/>
    <property type="match status" value="1"/>
</dbReference>
<keyword evidence="6" id="KW-1185">Reference proteome</keyword>
<name>A0A7W9BR33_9SPHN</name>
<protein>
    <submittedName>
        <fullName evidence="5">PmbA protein</fullName>
    </submittedName>
</protein>